<evidence type="ECO:0000313" key="3">
    <source>
        <dbReference type="EMBL" id="MED7827699.1"/>
    </source>
</evidence>
<dbReference type="PANTHER" id="PTHR43115">
    <property type="entry name" value="DEHYDROGENASE/REDUCTASE SDR FAMILY MEMBER 11"/>
    <property type="match status" value="1"/>
</dbReference>
<dbReference type="PANTHER" id="PTHR43115:SF4">
    <property type="entry name" value="DEHYDROGENASE_REDUCTASE SDR FAMILY MEMBER 11"/>
    <property type="match status" value="1"/>
</dbReference>
<keyword evidence="4" id="KW-1185">Reference proteome</keyword>
<reference evidence="3" key="1">
    <citation type="submission" date="2024-01" db="EMBL/GenBank/DDBJ databases">
        <title>First draft genome sequence data of TA4-1, the type strain of Gram-positive actinobacterium Streptomyces chiangmaiensis.</title>
        <authorList>
            <person name="Yasawong M."/>
            <person name="Nantapong N."/>
        </authorList>
    </citation>
    <scope>NUCLEOTIDE SEQUENCE</scope>
    <source>
        <strain evidence="3">TA4-1</strain>
    </source>
</reference>
<dbReference type="PRINTS" id="PR00081">
    <property type="entry name" value="GDHRDH"/>
</dbReference>
<dbReference type="InterPro" id="IPR002347">
    <property type="entry name" value="SDR_fam"/>
</dbReference>
<evidence type="ECO:0000313" key="4">
    <source>
        <dbReference type="Proteomes" id="UP001333996"/>
    </source>
</evidence>
<sequence>MLPSMRERRSGHIVNVASTAAHRVDPTGVVYCATKFAVRAVSDGLRQETTDLRVTVVCPGLTHTELTHSGGEDQVQRAVRAALDAVGIDPSAIAEGIGYAIAQPANVNVNEIIVQGTAQV</sequence>
<evidence type="ECO:0000256" key="2">
    <source>
        <dbReference type="ARBA" id="ARBA00023002"/>
    </source>
</evidence>
<protein>
    <submittedName>
        <fullName evidence="3">SDR family NAD(P)-dependent oxidoreductase</fullName>
    </submittedName>
</protein>
<dbReference type="InterPro" id="IPR020904">
    <property type="entry name" value="Sc_DH/Rdtase_CS"/>
</dbReference>
<dbReference type="EMBL" id="JAYWVC010000260">
    <property type="protein sequence ID" value="MED7827699.1"/>
    <property type="molecule type" value="Genomic_DNA"/>
</dbReference>
<comment type="similarity">
    <text evidence="1">Belongs to the short-chain dehydrogenases/reductases (SDR) family.</text>
</comment>
<dbReference type="SUPFAM" id="SSF51735">
    <property type="entry name" value="NAD(P)-binding Rossmann-fold domains"/>
    <property type="match status" value="1"/>
</dbReference>
<dbReference type="Gene3D" id="3.40.50.720">
    <property type="entry name" value="NAD(P)-binding Rossmann-like Domain"/>
    <property type="match status" value="1"/>
</dbReference>
<comment type="caution">
    <text evidence="3">The sequence shown here is derived from an EMBL/GenBank/DDBJ whole genome shotgun (WGS) entry which is preliminary data.</text>
</comment>
<dbReference type="InterPro" id="IPR036291">
    <property type="entry name" value="NAD(P)-bd_dom_sf"/>
</dbReference>
<organism evidence="3 4">
    <name type="scientific">Streptomyces chiangmaiensis</name>
    <dbReference type="NCBI Taxonomy" id="766497"/>
    <lineage>
        <taxon>Bacteria</taxon>
        <taxon>Bacillati</taxon>
        <taxon>Actinomycetota</taxon>
        <taxon>Actinomycetes</taxon>
        <taxon>Kitasatosporales</taxon>
        <taxon>Streptomycetaceae</taxon>
        <taxon>Streptomyces</taxon>
    </lineage>
</organism>
<evidence type="ECO:0000256" key="1">
    <source>
        <dbReference type="ARBA" id="ARBA00006484"/>
    </source>
</evidence>
<name>A0ABU7FUE9_9ACTN</name>
<accession>A0ABU7FUE9</accession>
<dbReference type="RefSeq" id="WP_329512072.1">
    <property type="nucleotide sequence ID" value="NZ_BAAAYZ010000031.1"/>
</dbReference>
<dbReference type="PROSITE" id="PS00061">
    <property type="entry name" value="ADH_SHORT"/>
    <property type="match status" value="1"/>
</dbReference>
<dbReference type="Pfam" id="PF00106">
    <property type="entry name" value="adh_short"/>
    <property type="match status" value="1"/>
</dbReference>
<dbReference type="Proteomes" id="UP001333996">
    <property type="component" value="Unassembled WGS sequence"/>
</dbReference>
<proteinExistence type="inferred from homology"/>
<gene>
    <name evidence="3" type="ORF">VXC91_38875</name>
</gene>
<keyword evidence="2" id="KW-0560">Oxidoreductase</keyword>